<keyword evidence="6" id="KW-1185">Reference proteome</keyword>
<dbReference type="Proteomes" id="UP001201812">
    <property type="component" value="Unassembled WGS sequence"/>
</dbReference>
<feature type="domain" description="FLYWCH-type" evidence="4">
    <location>
        <begin position="19"/>
        <end position="87"/>
    </location>
</feature>
<dbReference type="InterPro" id="IPR007588">
    <property type="entry name" value="Znf_FLYWCH"/>
</dbReference>
<accession>A0AAD4NIL9</accession>
<evidence type="ECO:0000256" key="3">
    <source>
        <dbReference type="ARBA" id="ARBA00022833"/>
    </source>
</evidence>
<dbReference type="Gene3D" id="2.20.25.240">
    <property type="match status" value="1"/>
</dbReference>
<dbReference type="AlphaFoldDB" id="A0AAD4NIL9"/>
<dbReference type="EMBL" id="JAKKPZ010000001">
    <property type="protein sequence ID" value="KAI1728219.1"/>
    <property type="molecule type" value="Genomic_DNA"/>
</dbReference>
<keyword evidence="1" id="KW-0479">Metal-binding</keyword>
<dbReference type="GO" id="GO:0008270">
    <property type="term" value="F:zinc ion binding"/>
    <property type="evidence" value="ECO:0007669"/>
    <property type="project" value="UniProtKB-KW"/>
</dbReference>
<keyword evidence="2" id="KW-0863">Zinc-finger</keyword>
<evidence type="ECO:0000256" key="2">
    <source>
        <dbReference type="ARBA" id="ARBA00022771"/>
    </source>
</evidence>
<reference evidence="5" key="1">
    <citation type="submission" date="2022-01" db="EMBL/GenBank/DDBJ databases">
        <title>Genome Sequence Resource for Two Populations of Ditylenchus destructor, the Migratory Endoparasitic Phytonematode.</title>
        <authorList>
            <person name="Zhang H."/>
            <person name="Lin R."/>
            <person name="Xie B."/>
        </authorList>
    </citation>
    <scope>NUCLEOTIDE SEQUENCE</scope>
    <source>
        <strain evidence="5">BazhouSP</strain>
    </source>
</reference>
<evidence type="ECO:0000256" key="1">
    <source>
        <dbReference type="ARBA" id="ARBA00022723"/>
    </source>
</evidence>
<name>A0AAD4NIL9_9BILA</name>
<organism evidence="5 6">
    <name type="scientific">Ditylenchus destructor</name>
    <dbReference type="NCBI Taxonomy" id="166010"/>
    <lineage>
        <taxon>Eukaryota</taxon>
        <taxon>Metazoa</taxon>
        <taxon>Ecdysozoa</taxon>
        <taxon>Nematoda</taxon>
        <taxon>Chromadorea</taxon>
        <taxon>Rhabditida</taxon>
        <taxon>Tylenchina</taxon>
        <taxon>Tylenchomorpha</taxon>
        <taxon>Sphaerularioidea</taxon>
        <taxon>Anguinidae</taxon>
        <taxon>Anguininae</taxon>
        <taxon>Ditylenchus</taxon>
    </lineage>
</organism>
<gene>
    <name evidence="5" type="ORF">DdX_00383</name>
</gene>
<protein>
    <submittedName>
        <fullName evidence="5">FLYWCH zinc finger domain-containing protein</fullName>
    </submittedName>
</protein>
<evidence type="ECO:0000259" key="4">
    <source>
        <dbReference type="Pfam" id="PF04500"/>
    </source>
</evidence>
<evidence type="ECO:0000313" key="5">
    <source>
        <dbReference type="EMBL" id="KAI1728219.1"/>
    </source>
</evidence>
<keyword evidence="3" id="KW-0862">Zinc</keyword>
<evidence type="ECO:0000313" key="6">
    <source>
        <dbReference type="Proteomes" id="UP001201812"/>
    </source>
</evidence>
<dbReference type="Pfam" id="PF04500">
    <property type="entry name" value="FLYWCH"/>
    <property type="match status" value="1"/>
</dbReference>
<proteinExistence type="predicted"/>
<comment type="caution">
    <text evidence="5">The sequence shown here is derived from an EMBL/GenBank/DDBJ whole genome shotgun (WGS) entry which is preliminary data.</text>
</comment>
<sequence length="324" mass="36676">MSVKGASVPPGINYEVQYSQKLAPTLVFDGYHHLLNGSRNTMEGTVYYWRCIKRTDIGVDKCAGTAIVKENFEKQWQAYSGRTRHNHEQNAIQASFRTFQHELRSEALNGTKGTREVVKDSVAKIPEYAKSLVDPSPASKLVRRVRRKRKLEANMPLKEPKTLQEIQINDNVKYFKDKLIVYYNGFTGDDEYVVIMSSEKLLDNLAKFSLWGCDATFSIVSPLAISAALDNLRQNKLLLEPAKDCGDRDRWGSTLHLIAASKLYRIVILTYSQLESGMPSWTVHNPSMQTGTSHSMEQELVYPSVAFQIEANHCDVVLDVEPQL</sequence>